<proteinExistence type="predicted"/>
<keyword evidence="2" id="KW-1185">Reference proteome</keyword>
<evidence type="ECO:0000313" key="2">
    <source>
        <dbReference type="Proteomes" id="UP000603904"/>
    </source>
</evidence>
<comment type="caution">
    <text evidence="1">The sequence shown here is derived from an EMBL/GenBank/DDBJ whole genome shotgun (WGS) entry which is preliminary data.</text>
</comment>
<evidence type="ECO:0000313" key="1">
    <source>
        <dbReference type="EMBL" id="GIH38667.1"/>
    </source>
</evidence>
<protein>
    <submittedName>
        <fullName evidence="1">Uncharacterized protein</fullName>
    </submittedName>
</protein>
<organism evidence="1 2">
    <name type="scientific">Microbispora corallina</name>
    <dbReference type="NCBI Taxonomy" id="83302"/>
    <lineage>
        <taxon>Bacteria</taxon>
        <taxon>Bacillati</taxon>
        <taxon>Actinomycetota</taxon>
        <taxon>Actinomycetes</taxon>
        <taxon>Streptosporangiales</taxon>
        <taxon>Streptosporangiaceae</taxon>
        <taxon>Microbispora</taxon>
    </lineage>
</organism>
<dbReference type="RefSeq" id="WP_204056290.1">
    <property type="nucleotide sequence ID" value="NZ_BAAAGP010000002.1"/>
</dbReference>
<reference evidence="1 2" key="1">
    <citation type="submission" date="2021-01" db="EMBL/GenBank/DDBJ databases">
        <title>Whole genome shotgun sequence of Microbispora corallina NBRC 16416.</title>
        <authorList>
            <person name="Komaki H."/>
            <person name="Tamura T."/>
        </authorList>
    </citation>
    <scope>NUCLEOTIDE SEQUENCE [LARGE SCALE GENOMIC DNA]</scope>
    <source>
        <strain evidence="1 2">NBRC 16416</strain>
    </source>
</reference>
<accession>A0ABQ4FV17</accession>
<dbReference type="Proteomes" id="UP000603904">
    <property type="component" value="Unassembled WGS sequence"/>
</dbReference>
<sequence length="446" mass="48685">MTAALEAARRVADAVLYEGYLLYPYRASAAKNRVRWQFGVLVPPAYSSTGEPSATLTECLLEAPGDAALDVRLRFLHVTCRRVERAGSRGHRPVLRLEAGGRTYLTYDQATEREIRFAPRLAELHEAGQTVEVHVAGDRTYEPIIDGGGARVGRVVSVHEPIDAVVRIGAERLPGPYGLVRLRVAVDNASSWDRPDAPREHALRRSLVAAHLLLAVTHAAFVSLLDPPEWAAAAARLCRNEHTWPVLVGEPGRRDAVLSSPIILYDYPSIAPESPGDLFDATEIDELLTLRALTLTEEEAREARATDPRAAEILDRAAELPPEVLERLHGAIRGLGDVGPPSVPWWDPGADGTVSPDTDSVLVAGRKVARGSRVRLHPGHRRADAHDMFLAGRTALVEGVFLDVDGVRHLAVTLEDDEGADLQRAQGRFLYFAPDEVEPIDEGSRP</sequence>
<name>A0ABQ4FV17_9ACTN</name>
<gene>
    <name evidence="1" type="ORF">Mco01_16670</name>
</gene>
<dbReference type="EMBL" id="BOOC01000005">
    <property type="protein sequence ID" value="GIH38667.1"/>
    <property type="molecule type" value="Genomic_DNA"/>
</dbReference>